<evidence type="ECO:0000313" key="3">
    <source>
        <dbReference type="Proteomes" id="UP000007129"/>
    </source>
</evidence>
<reference evidence="2 3" key="1">
    <citation type="journal article" date="2012" name="BMC Genomics">
        <title>Tools to kill: Genome of one of the most destructive plant pathogenic fungi Macrophomina phaseolina.</title>
        <authorList>
            <person name="Islam M.S."/>
            <person name="Haque M.S."/>
            <person name="Islam M.M."/>
            <person name="Emdad E.M."/>
            <person name="Halim A."/>
            <person name="Hossen Q.M.M."/>
            <person name="Hossain M.Z."/>
            <person name="Ahmed B."/>
            <person name="Rahim S."/>
            <person name="Rahman M.S."/>
            <person name="Alam M.M."/>
            <person name="Hou S."/>
            <person name="Wan X."/>
            <person name="Saito J.A."/>
            <person name="Alam M."/>
        </authorList>
    </citation>
    <scope>NUCLEOTIDE SEQUENCE [LARGE SCALE GENOMIC DNA]</scope>
    <source>
        <strain evidence="2 3">MS6</strain>
    </source>
</reference>
<dbReference type="OrthoDB" id="4161186at2759"/>
<sequence length="229" mass="25518">TSIEATDNSLAVDLEHENYAADGRSDFDLRRELVDILDIEAASCEFENDRDYEPAWNEDVHNRVLKVALRPFDAARCRNMCISLSSVSEESDLIPRHVSGGALEGKMVDYAMYLEPSPAMRERIREMLHSHARMEPSTGVSSSINQTVYAPLRHRPIAVSIETKTPDGNESSAKAQLAVWAAAQLEHMRRLSPRMHLPTLPLVLISGVDWDVYYVRADEKVGEGLAGVG</sequence>
<dbReference type="VEuPathDB" id="FungiDB:MPH_13489"/>
<dbReference type="HOGENOM" id="CLU_1212289_0_0_1"/>
<dbReference type="InParanoid" id="K2RHA6"/>
<comment type="caution">
    <text evidence="2">The sequence shown here is derived from an EMBL/GenBank/DDBJ whole genome shotgun (WGS) entry which is preliminary data.</text>
</comment>
<dbReference type="AlphaFoldDB" id="K2RHA6"/>
<protein>
    <recommendedName>
        <fullName evidence="1">PD-(D/E)XK nuclease-like domain-containing protein</fullName>
    </recommendedName>
</protein>
<proteinExistence type="predicted"/>
<feature type="domain" description="PD-(D/E)XK nuclease-like" evidence="1">
    <location>
        <begin position="13"/>
        <end position="215"/>
    </location>
</feature>
<evidence type="ECO:0000313" key="2">
    <source>
        <dbReference type="EMBL" id="EKG09469.1"/>
    </source>
</evidence>
<dbReference type="eggNOG" id="ENOG502SSXD">
    <property type="taxonomic scope" value="Eukaryota"/>
</dbReference>
<dbReference type="Proteomes" id="UP000007129">
    <property type="component" value="Unassembled WGS sequence"/>
</dbReference>
<accession>K2RHA6</accession>
<dbReference type="STRING" id="1126212.K2RHA6"/>
<dbReference type="EMBL" id="AHHD01000652">
    <property type="protein sequence ID" value="EKG09469.1"/>
    <property type="molecule type" value="Genomic_DNA"/>
</dbReference>
<organism evidence="2 3">
    <name type="scientific">Macrophomina phaseolina (strain MS6)</name>
    <name type="common">Charcoal rot fungus</name>
    <dbReference type="NCBI Taxonomy" id="1126212"/>
    <lineage>
        <taxon>Eukaryota</taxon>
        <taxon>Fungi</taxon>
        <taxon>Dikarya</taxon>
        <taxon>Ascomycota</taxon>
        <taxon>Pezizomycotina</taxon>
        <taxon>Dothideomycetes</taxon>
        <taxon>Dothideomycetes incertae sedis</taxon>
        <taxon>Botryosphaeriales</taxon>
        <taxon>Botryosphaeriaceae</taxon>
        <taxon>Macrophomina</taxon>
    </lineage>
</organism>
<name>K2RHA6_MACPH</name>
<evidence type="ECO:0000259" key="1">
    <source>
        <dbReference type="Pfam" id="PF20516"/>
    </source>
</evidence>
<gene>
    <name evidence="2" type="ORF">MPH_13489</name>
</gene>
<feature type="non-terminal residue" evidence="2">
    <location>
        <position position="1"/>
    </location>
</feature>
<dbReference type="InterPro" id="IPR046797">
    <property type="entry name" value="PDDEXK_12"/>
</dbReference>
<dbReference type="Pfam" id="PF20516">
    <property type="entry name" value="PDDEXK_12"/>
    <property type="match status" value="1"/>
</dbReference>